<dbReference type="EMBL" id="CP111021">
    <property type="protein sequence ID" value="WAR17864.1"/>
    <property type="molecule type" value="Genomic_DNA"/>
</dbReference>
<gene>
    <name evidence="3" type="ORF">MAR_032458</name>
</gene>
<reference evidence="3" key="1">
    <citation type="submission" date="2022-11" db="EMBL/GenBank/DDBJ databases">
        <title>Centuries of genome instability and evolution in soft-shell clam transmissible cancer (bioRxiv).</title>
        <authorList>
            <person name="Hart S.F.M."/>
            <person name="Yonemitsu M.A."/>
            <person name="Giersch R.M."/>
            <person name="Beal B.F."/>
            <person name="Arriagada G."/>
            <person name="Davis B.W."/>
            <person name="Ostrander E.A."/>
            <person name="Goff S.P."/>
            <person name="Metzger M.J."/>
        </authorList>
    </citation>
    <scope>NUCLEOTIDE SEQUENCE</scope>
    <source>
        <strain evidence="3">MELC-2E11</strain>
        <tissue evidence="3">Siphon/mantle</tissue>
    </source>
</reference>
<organism evidence="3 4">
    <name type="scientific">Mya arenaria</name>
    <name type="common">Soft-shell clam</name>
    <dbReference type="NCBI Taxonomy" id="6604"/>
    <lineage>
        <taxon>Eukaryota</taxon>
        <taxon>Metazoa</taxon>
        <taxon>Spiralia</taxon>
        <taxon>Lophotrochozoa</taxon>
        <taxon>Mollusca</taxon>
        <taxon>Bivalvia</taxon>
        <taxon>Autobranchia</taxon>
        <taxon>Heteroconchia</taxon>
        <taxon>Euheterodonta</taxon>
        <taxon>Imparidentia</taxon>
        <taxon>Neoheterodontei</taxon>
        <taxon>Myida</taxon>
        <taxon>Myoidea</taxon>
        <taxon>Myidae</taxon>
        <taxon>Mya</taxon>
    </lineage>
</organism>
<feature type="transmembrane region" description="Helical" evidence="1">
    <location>
        <begin position="38"/>
        <end position="67"/>
    </location>
</feature>
<proteinExistence type="predicted"/>
<keyword evidence="2" id="KW-0732">Signal</keyword>
<feature type="transmembrane region" description="Helical" evidence="1">
    <location>
        <begin position="79"/>
        <end position="102"/>
    </location>
</feature>
<keyword evidence="4" id="KW-1185">Reference proteome</keyword>
<keyword evidence="1" id="KW-0472">Membrane</keyword>
<accession>A0ABY7F931</accession>
<keyword evidence="1" id="KW-1133">Transmembrane helix</keyword>
<evidence type="ECO:0000313" key="3">
    <source>
        <dbReference type="EMBL" id="WAR17864.1"/>
    </source>
</evidence>
<protein>
    <submittedName>
        <fullName evidence="3">Uncharacterized protein</fullName>
    </submittedName>
</protein>
<keyword evidence="1" id="KW-0812">Transmembrane</keyword>
<feature type="signal peptide" evidence="2">
    <location>
        <begin position="1"/>
        <end position="22"/>
    </location>
</feature>
<evidence type="ECO:0000256" key="1">
    <source>
        <dbReference type="SAM" id="Phobius"/>
    </source>
</evidence>
<evidence type="ECO:0000313" key="4">
    <source>
        <dbReference type="Proteomes" id="UP001164746"/>
    </source>
</evidence>
<evidence type="ECO:0000256" key="2">
    <source>
        <dbReference type="SAM" id="SignalP"/>
    </source>
</evidence>
<sequence length="108" mass="10136">MDPRVLFFAGLLLTGSVPSCNARSSDDDDSWFSLTNLVIGGVAGIGAVVAAPVVLGAAGFGAAGVAAGSLAAAVQSAGAAGLGVGAKAALFMGGAAAGSAAIKKNDEE</sequence>
<feature type="chain" id="PRO_5046919605" evidence="2">
    <location>
        <begin position="23"/>
        <end position="108"/>
    </location>
</feature>
<name>A0ABY7F931_MYAAR</name>
<dbReference type="Proteomes" id="UP001164746">
    <property type="component" value="Chromosome 10"/>
</dbReference>